<accession>A0A447I633</accession>
<protein>
    <submittedName>
        <fullName evidence="3">Chromosome partition protein Smc</fullName>
    </submittedName>
</protein>
<feature type="coiled-coil region" evidence="1">
    <location>
        <begin position="84"/>
        <end position="189"/>
    </location>
</feature>
<dbReference type="RefSeq" id="WP_164550179.1">
    <property type="nucleotide sequence ID" value="NZ_JBHTMH010000006.1"/>
</dbReference>
<feature type="domain" description="KfrA N-terminal DNA-binding" evidence="2">
    <location>
        <begin position="9"/>
        <end position="118"/>
    </location>
</feature>
<reference evidence="3 4" key="1">
    <citation type="submission" date="2018-12" db="EMBL/GenBank/DDBJ databases">
        <authorList>
            <person name="Criscuolo A."/>
        </authorList>
    </citation>
    <scope>NUCLEOTIDE SEQUENCE [LARGE SCALE GENOMIC DNA]</scope>
    <source>
        <strain evidence="3">ACIP1116281</strain>
    </source>
</reference>
<organism evidence="3 4">
    <name type="scientific">Devosia equisanguinis</name>
    <dbReference type="NCBI Taxonomy" id="2490941"/>
    <lineage>
        <taxon>Bacteria</taxon>
        <taxon>Pseudomonadati</taxon>
        <taxon>Pseudomonadota</taxon>
        <taxon>Alphaproteobacteria</taxon>
        <taxon>Hyphomicrobiales</taxon>
        <taxon>Devosiaceae</taxon>
        <taxon>Devosia</taxon>
    </lineage>
</organism>
<evidence type="ECO:0000256" key="1">
    <source>
        <dbReference type="SAM" id="Coils"/>
    </source>
</evidence>
<dbReference type="Pfam" id="PF11740">
    <property type="entry name" value="KfrA_N"/>
    <property type="match status" value="1"/>
</dbReference>
<dbReference type="AlphaFoldDB" id="A0A447I633"/>
<gene>
    <name evidence="3" type="primary">smc_1</name>
    <name evidence="3" type="ORF">DEVEQU_00045</name>
</gene>
<evidence type="ECO:0000313" key="3">
    <source>
        <dbReference type="EMBL" id="VDS02926.1"/>
    </source>
</evidence>
<name>A0A447I633_9HYPH</name>
<dbReference type="Gene3D" id="1.10.287.1490">
    <property type="match status" value="1"/>
</dbReference>
<dbReference type="InterPro" id="IPR021104">
    <property type="entry name" value="KfrA_DNA-bd_N"/>
</dbReference>
<sequence length="193" mass="20786">MNAEIASLEKVRAAVAQLHLDHQRATADAVIAAIGGGSKPTVLKHMKTLRQEPQQPVTDLPAGILDLVRPVIAQIFAEGSKAEAARTRDQIARLHRMLGDLEAEVEALGAANAALEERVAELGNDLERSNKALSAAEGQLAVRERKIEKLSAQLTERDSMVQSQLSEAMKGVDEKLAQLAQRLTDAKTDRAST</sequence>
<evidence type="ECO:0000313" key="4">
    <source>
        <dbReference type="Proteomes" id="UP000268844"/>
    </source>
</evidence>
<evidence type="ECO:0000259" key="2">
    <source>
        <dbReference type="Pfam" id="PF11740"/>
    </source>
</evidence>
<dbReference type="Proteomes" id="UP000268844">
    <property type="component" value="Unassembled WGS sequence"/>
</dbReference>
<keyword evidence="4" id="KW-1185">Reference proteome</keyword>
<dbReference type="EMBL" id="UZWD01000004">
    <property type="protein sequence ID" value="VDS02926.1"/>
    <property type="molecule type" value="Genomic_DNA"/>
</dbReference>
<proteinExistence type="predicted"/>
<keyword evidence="1" id="KW-0175">Coiled coil</keyword>